<keyword evidence="9" id="KW-1185">Reference proteome</keyword>
<name>A0A9K3LNS3_9STRA</name>
<feature type="transmembrane region" description="Helical" evidence="6">
    <location>
        <begin position="219"/>
        <end position="241"/>
    </location>
</feature>
<feature type="transmembrane region" description="Helical" evidence="6">
    <location>
        <begin position="282"/>
        <end position="302"/>
    </location>
</feature>
<evidence type="ECO:0000256" key="2">
    <source>
        <dbReference type="ARBA" id="ARBA00022692"/>
    </source>
</evidence>
<feature type="transmembrane region" description="Helical" evidence="6">
    <location>
        <begin position="125"/>
        <end position="146"/>
    </location>
</feature>
<evidence type="ECO:0000256" key="1">
    <source>
        <dbReference type="ARBA" id="ARBA00004141"/>
    </source>
</evidence>
<feature type="region of interest" description="Disordered" evidence="5">
    <location>
        <begin position="586"/>
        <end position="648"/>
    </location>
</feature>
<feature type="transmembrane region" description="Helical" evidence="6">
    <location>
        <begin position="390"/>
        <end position="415"/>
    </location>
</feature>
<dbReference type="InterPro" id="IPR011701">
    <property type="entry name" value="MFS"/>
</dbReference>
<evidence type="ECO:0000259" key="7">
    <source>
        <dbReference type="PROSITE" id="PS50850"/>
    </source>
</evidence>
<evidence type="ECO:0000256" key="4">
    <source>
        <dbReference type="ARBA" id="ARBA00023136"/>
    </source>
</evidence>
<keyword evidence="2 6" id="KW-0812">Transmembrane</keyword>
<evidence type="ECO:0000256" key="3">
    <source>
        <dbReference type="ARBA" id="ARBA00022989"/>
    </source>
</evidence>
<dbReference type="AlphaFoldDB" id="A0A9K3LNS3"/>
<evidence type="ECO:0000256" key="6">
    <source>
        <dbReference type="SAM" id="Phobius"/>
    </source>
</evidence>
<feature type="transmembrane region" description="Helical" evidence="6">
    <location>
        <begin position="427"/>
        <end position="446"/>
    </location>
</feature>
<keyword evidence="3 6" id="KW-1133">Transmembrane helix</keyword>
<dbReference type="GO" id="GO:0016020">
    <property type="term" value="C:membrane"/>
    <property type="evidence" value="ECO:0007669"/>
    <property type="project" value="UniProtKB-SubCell"/>
</dbReference>
<sequence>MASHESTSIYNSNINDQEDHHLLIPTTTTSPASSSQGVEFVKSPTATTTDETMESVADETHPRSQTSRNIFNWFNTTTTTSSTTSTTIPSSIQQIDINERPPRPSVYRRQSFIEEFVQTRGPPQIAGLMILIAIGLGCTIGVVPAVMTDRFARLNHGWEESPAAACSTFQQSHNVPSACIQGSADAQTAVATSNLISNVLTFLTSSLLGSWSDRHGRKILLIAGMAIGAIPPFLLWLMQLLPTMSPWWYYSFHASTGMINWVAVAFSALADVLPPSMRAPGIGLLMAGFMLGFSLAPILALLLTSIQLSFVSFATVLTGLVCTIQYVPETLSPELASEARRKRRQQEEENEAAVLQTSNESTAYRVVCSIFHNVLLRPFQEMSILNRNTFFRLISSLAFFSGMVSSGDQILLVYYLEERLGFTNQDVSVMFLVVGIMGLVAQGLLLKPLNDLLGEKNVVTLAFLCGALDNAMYGLAKNKTTIFVALGVAGLTGIAFPTISAIKANNVDPSEQGRIQGALYSLQALASGLGPVALKFVYSQTKHTKVGPGSMFLFASGLYLVAVCIACSLPNDKANAARCRDGTATAVPSSQRQHMNNDDDDEEYMQLASDSSFSDEDDYGTMESTTDAATASTRIEKRTNKGRQGSAV</sequence>
<protein>
    <submittedName>
        <fullName evidence="8">Tetracycline resistance protein</fullName>
    </submittedName>
</protein>
<feature type="transmembrane region" description="Helical" evidence="6">
    <location>
        <begin position="550"/>
        <end position="570"/>
    </location>
</feature>
<feature type="domain" description="Major facilitator superfamily (MFS) profile" evidence="7">
    <location>
        <begin position="130"/>
        <end position="574"/>
    </location>
</feature>
<dbReference type="PROSITE" id="PS50850">
    <property type="entry name" value="MFS"/>
    <property type="match status" value="1"/>
</dbReference>
<dbReference type="PANTHER" id="PTHR23507">
    <property type="entry name" value="ZGC:174356"/>
    <property type="match status" value="1"/>
</dbReference>
<accession>A0A9K3LNS3</accession>
<evidence type="ECO:0000313" key="9">
    <source>
        <dbReference type="Proteomes" id="UP000693970"/>
    </source>
</evidence>
<feature type="transmembrane region" description="Helical" evidence="6">
    <location>
        <begin position="308"/>
        <end position="327"/>
    </location>
</feature>
<evidence type="ECO:0000256" key="5">
    <source>
        <dbReference type="SAM" id="MobiDB-lite"/>
    </source>
</evidence>
<comment type="caution">
    <text evidence="8">The sequence shown here is derived from an EMBL/GenBank/DDBJ whole genome shotgun (WGS) entry which is preliminary data.</text>
</comment>
<evidence type="ECO:0000313" key="8">
    <source>
        <dbReference type="EMBL" id="KAG7363751.1"/>
    </source>
</evidence>
<gene>
    <name evidence="8" type="ORF">IV203_027112</name>
</gene>
<dbReference type="EMBL" id="JAGRRH010000010">
    <property type="protein sequence ID" value="KAG7363751.1"/>
    <property type="molecule type" value="Genomic_DNA"/>
</dbReference>
<dbReference type="Pfam" id="PF07690">
    <property type="entry name" value="MFS_1"/>
    <property type="match status" value="1"/>
</dbReference>
<dbReference type="PANTHER" id="PTHR23507:SF1">
    <property type="entry name" value="FI18259P1-RELATED"/>
    <property type="match status" value="1"/>
</dbReference>
<feature type="region of interest" description="Disordered" evidence="5">
    <location>
        <begin position="25"/>
        <end position="68"/>
    </location>
</feature>
<dbReference type="Proteomes" id="UP000693970">
    <property type="component" value="Unassembled WGS sequence"/>
</dbReference>
<feature type="transmembrane region" description="Helical" evidence="6">
    <location>
        <begin position="517"/>
        <end position="538"/>
    </location>
</feature>
<reference evidence="8" key="1">
    <citation type="journal article" date="2021" name="Sci. Rep.">
        <title>Diploid genomic architecture of Nitzschia inconspicua, an elite biomass production diatom.</title>
        <authorList>
            <person name="Oliver A."/>
            <person name="Podell S."/>
            <person name="Pinowska A."/>
            <person name="Traller J.C."/>
            <person name="Smith S.R."/>
            <person name="McClure R."/>
            <person name="Beliaev A."/>
            <person name="Bohutskyi P."/>
            <person name="Hill E.A."/>
            <person name="Rabines A."/>
            <person name="Zheng H."/>
            <person name="Allen L.Z."/>
            <person name="Kuo A."/>
            <person name="Grigoriev I.V."/>
            <person name="Allen A.E."/>
            <person name="Hazlebeck D."/>
            <person name="Allen E.E."/>
        </authorList>
    </citation>
    <scope>NUCLEOTIDE SEQUENCE</scope>
    <source>
        <strain evidence="8">Hildebrandi</strain>
    </source>
</reference>
<dbReference type="GO" id="GO:0022857">
    <property type="term" value="F:transmembrane transporter activity"/>
    <property type="evidence" value="ECO:0007669"/>
    <property type="project" value="InterPro"/>
</dbReference>
<feature type="transmembrane region" description="Helical" evidence="6">
    <location>
        <begin position="482"/>
        <end position="505"/>
    </location>
</feature>
<proteinExistence type="predicted"/>
<feature type="compositionally biased region" description="Polar residues" evidence="5">
    <location>
        <begin position="622"/>
        <end position="633"/>
    </location>
</feature>
<dbReference type="InterPro" id="IPR020846">
    <property type="entry name" value="MFS_dom"/>
</dbReference>
<reference evidence="8" key="2">
    <citation type="submission" date="2021-04" db="EMBL/GenBank/DDBJ databases">
        <authorList>
            <person name="Podell S."/>
        </authorList>
    </citation>
    <scope>NUCLEOTIDE SEQUENCE</scope>
    <source>
        <strain evidence="8">Hildebrandi</strain>
    </source>
</reference>
<feature type="compositionally biased region" description="Low complexity" evidence="5">
    <location>
        <begin position="25"/>
        <end position="35"/>
    </location>
</feature>
<organism evidence="8 9">
    <name type="scientific">Nitzschia inconspicua</name>
    <dbReference type="NCBI Taxonomy" id="303405"/>
    <lineage>
        <taxon>Eukaryota</taxon>
        <taxon>Sar</taxon>
        <taxon>Stramenopiles</taxon>
        <taxon>Ochrophyta</taxon>
        <taxon>Bacillariophyta</taxon>
        <taxon>Bacillariophyceae</taxon>
        <taxon>Bacillariophycidae</taxon>
        <taxon>Bacillariales</taxon>
        <taxon>Bacillariaceae</taxon>
        <taxon>Nitzschia</taxon>
    </lineage>
</organism>
<comment type="subcellular location">
    <subcellularLocation>
        <location evidence="1">Membrane</location>
        <topology evidence="1">Multi-pass membrane protein</topology>
    </subcellularLocation>
</comment>
<keyword evidence="4 6" id="KW-0472">Membrane</keyword>
<dbReference type="OrthoDB" id="419616at2759"/>